<dbReference type="EMBL" id="JBHTJG010000003">
    <property type="protein sequence ID" value="MFD0946412.1"/>
    <property type="molecule type" value="Genomic_DNA"/>
</dbReference>
<dbReference type="Proteomes" id="UP001596977">
    <property type="component" value="Unassembled WGS sequence"/>
</dbReference>
<protein>
    <submittedName>
        <fullName evidence="1">Uncharacterized protein</fullName>
    </submittedName>
</protein>
<keyword evidence="2" id="KW-1185">Reference proteome</keyword>
<reference evidence="2" key="1">
    <citation type="journal article" date="2019" name="Int. J. Syst. Evol. Microbiol.">
        <title>The Global Catalogue of Microorganisms (GCM) 10K type strain sequencing project: providing services to taxonomists for standard genome sequencing and annotation.</title>
        <authorList>
            <consortium name="The Broad Institute Genomics Platform"/>
            <consortium name="The Broad Institute Genome Sequencing Center for Infectious Disease"/>
            <person name="Wu L."/>
            <person name="Ma J."/>
        </authorList>
    </citation>
    <scope>NUCLEOTIDE SEQUENCE [LARGE SCALE GENOMIC DNA]</scope>
    <source>
        <strain evidence="2">CCUG 62982</strain>
    </source>
</reference>
<name>A0ABW3H6H6_9SPHN</name>
<dbReference type="RefSeq" id="WP_264943781.1">
    <property type="nucleotide sequence ID" value="NZ_JAPDRA010000003.1"/>
</dbReference>
<accession>A0ABW3H6H6</accession>
<evidence type="ECO:0000313" key="2">
    <source>
        <dbReference type="Proteomes" id="UP001596977"/>
    </source>
</evidence>
<proteinExistence type="predicted"/>
<evidence type="ECO:0000313" key="1">
    <source>
        <dbReference type="EMBL" id="MFD0946412.1"/>
    </source>
</evidence>
<gene>
    <name evidence="1" type="ORF">ACFQ1E_08695</name>
</gene>
<organism evidence="1 2">
    <name type="scientific">Sphingomonas canadensis</name>
    <dbReference type="NCBI Taxonomy" id="1219257"/>
    <lineage>
        <taxon>Bacteria</taxon>
        <taxon>Pseudomonadati</taxon>
        <taxon>Pseudomonadota</taxon>
        <taxon>Alphaproteobacteria</taxon>
        <taxon>Sphingomonadales</taxon>
        <taxon>Sphingomonadaceae</taxon>
        <taxon>Sphingomonas</taxon>
    </lineage>
</organism>
<sequence length="104" mass="11028">MSRGPDAATRLERALIASAERAGCPISILRWVVTRWASATFAGARHQFVLEGAAGTAIEEWLTGLPEAEFALAGHLVADLSVEAVRRADGGVSAEVEALTIEER</sequence>
<comment type="caution">
    <text evidence="1">The sequence shown here is derived from an EMBL/GenBank/DDBJ whole genome shotgun (WGS) entry which is preliminary data.</text>
</comment>